<accession>A0ABQ7FYU1</accession>
<dbReference type="EMBL" id="MU070479">
    <property type="protein sequence ID" value="KAF5827533.1"/>
    <property type="molecule type" value="Genomic_DNA"/>
</dbReference>
<evidence type="ECO:0000313" key="2">
    <source>
        <dbReference type="EMBL" id="KAF5827533.1"/>
    </source>
</evidence>
<reference evidence="2" key="1">
    <citation type="submission" date="2017-08" db="EMBL/GenBank/DDBJ databases">
        <authorList>
            <person name="Polle J.E."/>
            <person name="Barry K."/>
            <person name="Cushman J."/>
            <person name="Schmutz J."/>
            <person name="Tran D."/>
            <person name="Hathwaick L.T."/>
            <person name="Yim W.C."/>
            <person name="Jenkins J."/>
            <person name="Mckie-Krisberg Z.M."/>
            <person name="Prochnik S."/>
            <person name="Lindquist E."/>
            <person name="Dockter R.B."/>
            <person name="Adam C."/>
            <person name="Molina H."/>
            <person name="Bunkerborg J."/>
            <person name="Jin E."/>
            <person name="Buchheim M."/>
            <person name="Magnuson J."/>
        </authorList>
    </citation>
    <scope>NUCLEOTIDE SEQUENCE</scope>
    <source>
        <strain evidence="2">CCAP 19/18</strain>
    </source>
</reference>
<organism evidence="2 3">
    <name type="scientific">Dunaliella salina</name>
    <name type="common">Green alga</name>
    <name type="synonym">Protococcus salinus</name>
    <dbReference type="NCBI Taxonomy" id="3046"/>
    <lineage>
        <taxon>Eukaryota</taxon>
        <taxon>Viridiplantae</taxon>
        <taxon>Chlorophyta</taxon>
        <taxon>core chlorophytes</taxon>
        <taxon>Chlorophyceae</taxon>
        <taxon>CS clade</taxon>
        <taxon>Chlamydomonadales</taxon>
        <taxon>Dunaliellaceae</taxon>
        <taxon>Dunaliella</taxon>
    </lineage>
</organism>
<protein>
    <recommendedName>
        <fullName evidence="4">Encoded protein</fullName>
    </recommendedName>
</protein>
<name>A0ABQ7FYU1_DUNSA</name>
<evidence type="ECO:0000256" key="1">
    <source>
        <dbReference type="SAM" id="MobiDB-lite"/>
    </source>
</evidence>
<comment type="caution">
    <text evidence="2">The sequence shown here is derived from an EMBL/GenBank/DDBJ whole genome shotgun (WGS) entry which is preliminary data.</text>
</comment>
<gene>
    <name evidence="2" type="ORF">DUNSADRAFT_480</name>
</gene>
<keyword evidence="3" id="KW-1185">Reference proteome</keyword>
<evidence type="ECO:0000313" key="3">
    <source>
        <dbReference type="Proteomes" id="UP000815325"/>
    </source>
</evidence>
<proteinExistence type="predicted"/>
<sequence length="83" mass="9659">MLRRQILQGRKPAASTKTFSARRSTALQASGRKNSSPAKYKKQDPADVVVEPFNINKCINLYVRFFQWTKSLFRWPSGKENRR</sequence>
<dbReference type="Proteomes" id="UP000815325">
    <property type="component" value="Unassembled WGS sequence"/>
</dbReference>
<evidence type="ECO:0008006" key="4">
    <source>
        <dbReference type="Google" id="ProtNLM"/>
    </source>
</evidence>
<feature type="compositionally biased region" description="Polar residues" evidence="1">
    <location>
        <begin position="15"/>
        <end position="37"/>
    </location>
</feature>
<feature type="region of interest" description="Disordered" evidence="1">
    <location>
        <begin position="1"/>
        <end position="43"/>
    </location>
</feature>